<dbReference type="Pfam" id="PF02045">
    <property type="entry name" value="CBFB_NFYA"/>
    <property type="match status" value="1"/>
</dbReference>
<dbReference type="GO" id="GO:0003700">
    <property type="term" value="F:DNA-binding transcription factor activity"/>
    <property type="evidence" value="ECO:0007669"/>
    <property type="project" value="UniProtKB-UniRule"/>
</dbReference>
<proteinExistence type="inferred from homology"/>
<evidence type="ECO:0000256" key="5">
    <source>
        <dbReference type="ARBA" id="ARBA00023163"/>
    </source>
</evidence>
<dbReference type="SMART" id="SM00521">
    <property type="entry name" value="CBF"/>
    <property type="match status" value="1"/>
</dbReference>
<accession>A0AAE1MJQ9</accession>
<dbReference type="Proteomes" id="UP001293593">
    <property type="component" value="Unassembled WGS sequence"/>
</dbReference>
<comment type="subcellular location">
    <subcellularLocation>
        <location evidence="1 8">Nucleus</location>
    </subcellularLocation>
</comment>
<reference evidence="10" key="1">
    <citation type="submission" date="2023-10" db="EMBL/GenBank/DDBJ databases">
        <title>Chromosome-level genome of the transformable northern wattle, Acacia crassicarpa.</title>
        <authorList>
            <person name="Massaro I."/>
            <person name="Sinha N.R."/>
            <person name="Poethig S."/>
            <person name="Leichty A.R."/>
        </authorList>
    </citation>
    <scope>NUCLEOTIDE SEQUENCE</scope>
    <source>
        <strain evidence="10">Acra3RX</strain>
        <tissue evidence="10">Leaf</tissue>
    </source>
</reference>
<evidence type="ECO:0000313" key="11">
    <source>
        <dbReference type="Proteomes" id="UP001293593"/>
    </source>
</evidence>
<dbReference type="EMBL" id="JAWXYG010000007">
    <property type="protein sequence ID" value="KAK4267250.1"/>
    <property type="molecule type" value="Genomic_DNA"/>
</dbReference>
<feature type="compositionally biased region" description="Low complexity" evidence="9">
    <location>
        <begin position="18"/>
        <end position="32"/>
    </location>
</feature>
<name>A0AAE1MJQ9_9FABA</name>
<dbReference type="GO" id="GO:0003677">
    <property type="term" value="F:DNA binding"/>
    <property type="evidence" value="ECO:0007669"/>
    <property type="project" value="UniProtKB-KW"/>
</dbReference>
<evidence type="ECO:0000256" key="1">
    <source>
        <dbReference type="ARBA" id="ARBA00004123"/>
    </source>
</evidence>
<evidence type="ECO:0000256" key="3">
    <source>
        <dbReference type="ARBA" id="ARBA00023125"/>
    </source>
</evidence>
<comment type="function">
    <text evidence="8">Component of the sequence-specific heterotrimeric transcription factor (NF-Y) which specifically recognizes a 5'-CCAAT-3' box motif found in the promoters of its target genes.</text>
</comment>
<dbReference type="Gene3D" id="6.10.250.2430">
    <property type="match status" value="1"/>
</dbReference>
<keyword evidence="4" id="KW-0010">Activator</keyword>
<dbReference type="GO" id="GO:0016602">
    <property type="term" value="C:CCAAT-binding factor complex"/>
    <property type="evidence" value="ECO:0007669"/>
    <property type="project" value="InterPro"/>
</dbReference>
<keyword evidence="6 8" id="KW-0539">Nucleus</keyword>
<evidence type="ECO:0000256" key="6">
    <source>
        <dbReference type="ARBA" id="ARBA00023242"/>
    </source>
</evidence>
<evidence type="ECO:0000256" key="2">
    <source>
        <dbReference type="ARBA" id="ARBA00023015"/>
    </source>
</evidence>
<evidence type="ECO:0000313" key="10">
    <source>
        <dbReference type="EMBL" id="KAK4267250.1"/>
    </source>
</evidence>
<dbReference type="PANTHER" id="PTHR12632">
    <property type="entry name" value="TRANSCRIPTION FACTOR NF-Y ALPHA-RELATED"/>
    <property type="match status" value="1"/>
</dbReference>
<organism evidence="10 11">
    <name type="scientific">Acacia crassicarpa</name>
    <name type="common">northern wattle</name>
    <dbReference type="NCBI Taxonomy" id="499986"/>
    <lineage>
        <taxon>Eukaryota</taxon>
        <taxon>Viridiplantae</taxon>
        <taxon>Streptophyta</taxon>
        <taxon>Embryophyta</taxon>
        <taxon>Tracheophyta</taxon>
        <taxon>Spermatophyta</taxon>
        <taxon>Magnoliopsida</taxon>
        <taxon>eudicotyledons</taxon>
        <taxon>Gunneridae</taxon>
        <taxon>Pentapetalae</taxon>
        <taxon>rosids</taxon>
        <taxon>fabids</taxon>
        <taxon>Fabales</taxon>
        <taxon>Fabaceae</taxon>
        <taxon>Caesalpinioideae</taxon>
        <taxon>mimosoid clade</taxon>
        <taxon>Acacieae</taxon>
        <taxon>Acacia</taxon>
    </lineage>
</organism>
<keyword evidence="3 8" id="KW-0238">DNA-binding</keyword>
<keyword evidence="5 8" id="KW-0804">Transcription</keyword>
<keyword evidence="2 8" id="KW-0805">Transcription regulation</keyword>
<protein>
    <recommendedName>
        <fullName evidence="8">Nuclear transcription factor Y subunit</fullName>
    </recommendedName>
</protein>
<dbReference type="InterPro" id="IPR018362">
    <property type="entry name" value="CCAAT-binding_factor_CS"/>
</dbReference>
<comment type="subunit">
    <text evidence="7">Heterotrimeric transcription factor composed of three components, NF-YA, NF-YB and NF-YC. NF-YB and NF-YC must interact and dimerize for NF-YA association and DNA binding.</text>
</comment>
<evidence type="ECO:0000256" key="7">
    <source>
        <dbReference type="ARBA" id="ARBA00025911"/>
    </source>
</evidence>
<feature type="region of interest" description="Disordered" evidence="9">
    <location>
        <begin position="18"/>
        <end position="37"/>
    </location>
</feature>
<dbReference type="AlphaFoldDB" id="A0AAE1MJQ9"/>
<dbReference type="PROSITE" id="PS51152">
    <property type="entry name" value="NFYA_HAP2_2"/>
    <property type="match status" value="1"/>
</dbReference>
<dbReference type="InterPro" id="IPR001289">
    <property type="entry name" value="NFYA"/>
</dbReference>
<dbReference type="PRINTS" id="PR00616">
    <property type="entry name" value="CCAATSUBUNTB"/>
</dbReference>
<sequence length="299" mass="33066">MGVLPQQRHNTKSLSFLFQDQDSSSTQSTDQSYPEVGSAQSGQVSIQCSKSSSHSKCTASGGLIRSSLGSQSFCFPPFQVDHNQPISHIAFHHAEPCFDGVFAAFGPQSKIHQAQLMGLTSVRVPLPFDLTEEPIYVNAKQYHAILRRRQFRAKLEAQNRLIRARKPYLHESRHLHALRRARGSGGRFLNSKQLQEANLKTDSRSGLKVSEGTRLNLGHGNMSESKNHADAENYRDGVCPTGSDITSASNNSDGMLQQREFSFRLSNYPPHNFGWNMQGYSADPSACGGGNQQRVSVLM</sequence>
<evidence type="ECO:0000256" key="9">
    <source>
        <dbReference type="SAM" id="MobiDB-lite"/>
    </source>
</evidence>
<comment type="caution">
    <text evidence="10">The sequence shown here is derived from an EMBL/GenBank/DDBJ whole genome shotgun (WGS) entry which is preliminary data.</text>
</comment>
<gene>
    <name evidence="10" type="ORF">QN277_024053</name>
</gene>
<keyword evidence="11" id="KW-1185">Reference proteome</keyword>
<dbReference type="PROSITE" id="PS00686">
    <property type="entry name" value="NFYA_HAP2_1"/>
    <property type="match status" value="1"/>
</dbReference>
<comment type="similarity">
    <text evidence="8">Belongs to the NFYA/HAP2 subunit family.</text>
</comment>
<evidence type="ECO:0000256" key="4">
    <source>
        <dbReference type="ARBA" id="ARBA00023159"/>
    </source>
</evidence>
<evidence type="ECO:0000256" key="8">
    <source>
        <dbReference type="RuleBase" id="RU367155"/>
    </source>
</evidence>